<comment type="similarity">
    <text evidence="3">Belongs to the acetyltransferase family. NAA40 subfamily.</text>
</comment>
<dbReference type="Pfam" id="PF00583">
    <property type="entry name" value="Acetyltransf_1"/>
    <property type="match status" value="1"/>
</dbReference>
<evidence type="ECO:0000256" key="5">
    <source>
        <dbReference type="ARBA" id="ARBA00015043"/>
    </source>
</evidence>
<dbReference type="OrthoDB" id="412665at2759"/>
<dbReference type="PANTHER" id="PTHR20531">
    <property type="entry name" value="N-ALPHA-ACETYLTRANSFERASE 40"/>
    <property type="match status" value="1"/>
</dbReference>
<evidence type="ECO:0000259" key="13">
    <source>
        <dbReference type="PROSITE" id="PS51186"/>
    </source>
</evidence>
<feature type="compositionally biased region" description="Low complexity" evidence="12">
    <location>
        <begin position="101"/>
        <end position="116"/>
    </location>
</feature>
<feature type="region of interest" description="Disordered" evidence="12">
    <location>
        <begin position="78"/>
        <end position="116"/>
    </location>
</feature>
<name>A0A9K3GE11_9EUKA</name>
<comment type="caution">
    <text evidence="14">The sequence shown here is derived from an EMBL/GenBank/DDBJ whole genome shotgun (WGS) entry which is preliminary data.</text>
</comment>
<sequence length="732" mass="79207">MDTRGSGAGLDPGLDSILHPPADPAPKSAPKPPGVPSEQREGVVSSWSTGKILSPPTHAPVAAGLGVVPFSHSGRHIGHTHLPGMSPYDTPTSVTEAEGTSVPASEGASVPASEGASSVASPVVSGWYSETSTEAVTEWKTEGSSGVVTPLSVVDVPWQIVTPYYTATASGTAEVTNLRVPTPTPEALAKAREGFASTSTGAHPISASAPVPDTTAKSSPPPWLSKAMQEDSPVPDGKVTPSLETFLTCDPGEAAQEAVEQGPLPSDITMVSAGHDLSIVYGAGQGEAEREGDHPKPTATPPGKEHDSEVSDAAAEAVAEAEREREREREKTKAPAAPLTPPGLSVSPTFETKGEAEGEGETVPKTEDVAERVVPVPKAKGKAKSRAKTKRRVLGKGKRPPAPVRVEESPPAPPAKRTRPIRRVVQKMLEKREREAQAKRERERETLEREMSQEADVDDIVLEEEEEEEVKAIPIPRAKRPKKERGRAKTKKRSPAKRRPGMRGRSSLATTSASPYVSAPPSPYEPSDTETDYIEVSHGPAKCEAALLKEWPDHSEYVVVSRADMPRRLLKRCADLAEEHTGQCASVDDLPPTKRLSHHQNMFLFRVQESGLPRTDRHPSKAMHSDPAAFWDRVRGYIAFRFIDEYGFTRAYIIECHVRNEYRRQSHGSKMMDAMEVIVRDLGMDQVALTVHNDNKAGVHFYNRLGFVPAFENPDDDPTCTYTIMSKDVPVE</sequence>
<evidence type="ECO:0000313" key="15">
    <source>
        <dbReference type="Proteomes" id="UP000265618"/>
    </source>
</evidence>
<keyword evidence="15" id="KW-1185">Reference proteome</keyword>
<feature type="compositionally biased region" description="Gly residues" evidence="12">
    <location>
        <begin position="1"/>
        <end position="10"/>
    </location>
</feature>
<gene>
    <name evidence="14" type="ORF">KIPB_000003</name>
</gene>
<keyword evidence="9" id="KW-0012">Acyltransferase</keyword>
<evidence type="ECO:0000256" key="10">
    <source>
        <dbReference type="ARBA" id="ARBA00047821"/>
    </source>
</evidence>
<comment type="catalytic activity">
    <reaction evidence="10">
        <text>N-terminal L-seryl-[histone H2A] + acetyl-CoA = N-terminal N(alpha)-acetyl-L-seryl-[histone H2A] + CoA + H(+)</text>
        <dbReference type="Rhea" id="RHEA:50600"/>
        <dbReference type="Rhea" id="RHEA-COMP:12742"/>
        <dbReference type="Rhea" id="RHEA-COMP:12744"/>
        <dbReference type="ChEBI" id="CHEBI:15378"/>
        <dbReference type="ChEBI" id="CHEBI:57287"/>
        <dbReference type="ChEBI" id="CHEBI:57288"/>
        <dbReference type="ChEBI" id="CHEBI:64738"/>
        <dbReference type="ChEBI" id="CHEBI:83690"/>
        <dbReference type="EC" id="2.3.1.257"/>
    </reaction>
</comment>
<evidence type="ECO:0000256" key="1">
    <source>
        <dbReference type="ARBA" id="ARBA00004123"/>
    </source>
</evidence>
<feature type="compositionally biased region" description="Basic and acidic residues" evidence="12">
    <location>
        <begin position="428"/>
        <end position="452"/>
    </location>
</feature>
<dbReference type="InterPro" id="IPR000182">
    <property type="entry name" value="GNAT_dom"/>
</dbReference>
<keyword evidence="7" id="KW-0808">Transferase</keyword>
<feature type="compositionally biased region" description="Basic and acidic residues" evidence="12">
    <location>
        <begin position="287"/>
        <end position="296"/>
    </location>
</feature>
<feature type="compositionally biased region" description="Basic residues" evidence="12">
    <location>
        <begin position="416"/>
        <end position="425"/>
    </location>
</feature>
<evidence type="ECO:0000256" key="6">
    <source>
        <dbReference type="ARBA" id="ARBA00022490"/>
    </source>
</evidence>
<feature type="compositionally biased region" description="Pro residues" evidence="12">
    <location>
        <begin position="21"/>
        <end position="35"/>
    </location>
</feature>
<feature type="region of interest" description="Disordered" evidence="12">
    <location>
        <begin position="285"/>
        <end position="531"/>
    </location>
</feature>
<evidence type="ECO:0000256" key="3">
    <source>
        <dbReference type="ARBA" id="ARBA00008870"/>
    </source>
</evidence>
<organism evidence="14 15">
    <name type="scientific">Kipferlia bialata</name>
    <dbReference type="NCBI Taxonomy" id="797122"/>
    <lineage>
        <taxon>Eukaryota</taxon>
        <taxon>Metamonada</taxon>
        <taxon>Carpediemonas-like organisms</taxon>
        <taxon>Kipferlia</taxon>
    </lineage>
</organism>
<feature type="region of interest" description="Disordered" evidence="12">
    <location>
        <begin position="1"/>
        <end position="55"/>
    </location>
</feature>
<dbReference type="InterPro" id="IPR016181">
    <property type="entry name" value="Acyl_CoA_acyltransferase"/>
</dbReference>
<evidence type="ECO:0000256" key="9">
    <source>
        <dbReference type="ARBA" id="ARBA00023315"/>
    </source>
</evidence>
<feature type="compositionally biased region" description="Acidic residues" evidence="12">
    <location>
        <begin position="453"/>
        <end position="469"/>
    </location>
</feature>
<dbReference type="PANTHER" id="PTHR20531:SF1">
    <property type="entry name" value="N-ALPHA-ACETYLTRANSFERASE 40"/>
    <property type="match status" value="1"/>
</dbReference>
<feature type="region of interest" description="Disordered" evidence="12">
    <location>
        <begin position="194"/>
        <end position="237"/>
    </location>
</feature>
<feature type="domain" description="N-acetyltransferase" evidence="13">
    <location>
        <begin position="591"/>
        <end position="730"/>
    </location>
</feature>
<evidence type="ECO:0000256" key="12">
    <source>
        <dbReference type="SAM" id="MobiDB-lite"/>
    </source>
</evidence>
<comment type="catalytic activity">
    <reaction evidence="11">
        <text>N-terminal L-seryl-[histone H4] + acetyl-CoA = N-terminal N(alpha)-acetyl-L-seryl-[histone H4] + CoA + H(+)</text>
        <dbReference type="Rhea" id="RHEA:50596"/>
        <dbReference type="Rhea" id="RHEA-COMP:12740"/>
        <dbReference type="Rhea" id="RHEA-COMP:12743"/>
        <dbReference type="ChEBI" id="CHEBI:15378"/>
        <dbReference type="ChEBI" id="CHEBI:57287"/>
        <dbReference type="ChEBI" id="CHEBI:57288"/>
        <dbReference type="ChEBI" id="CHEBI:64738"/>
        <dbReference type="ChEBI" id="CHEBI:83690"/>
        <dbReference type="EC" id="2.3.1.257"/>
    </reaction>
</comment>
<feature type="compositionally biased region" description="Basic residues" evidence="12">
    <location>
        <begin position="477"/>
        <end position="502"/>
    </location>
</feature>
<dbReference type="Proteomes" id="UP000265618">
    <property type="component" value="Unassembled WGS sequence"/>
</dbReference>
<dbReference type="GO" id="GO:1990189">
    <property type="term" value="F:protein N-terminal-serine acetyltransferase activity"/>
    <property type="evidence" value="ECO:0007669"/>
    <property type="project" value="UniProtKB-EC"/>
</dbReference>
<dbReference type="GO" id="GO:0005634">
    <property type="term" value="C:nucleus"/>
    <property type="evidence" value="ECO:0007669"/>
    <property type="project" value="UniProtKB-SubCell"/>
</dbReference>
<dbReference type="CDD" id="cd04301">
    <property type="entry name" value="NAT_SF"/>
    <property type="match status" value="1"/>
</dbReference>
<proteinExistence type="inferred from homology"/>
<feature type="compositionally biased region" description="Basic residues" evidence="12">
    <location>
        <begin position="379"/>
        <end position="399"/>
    </location>
</feature>
<dbReference type="GO" id="GO:0010485">
    <property type="term" value="F:histone H4 acetyltransferase activity"/>
    <property type="evidence" value="ECO:0007669"/>
    <property type="project" value="InterPro"/>
</dbReference>
<dbReference type="InterPro" id="IPR039949">
    <property type="entry name" value="NAA40"/>
</dbReference>
<evidence type="ECO:0000313" key="14">
    <source>
        <dbReference type="EMBL" id="GIQ79363.1"/>
    </source>
</evidence>
<evidence type="ECO:0000256" key="2">
    <source>
        <dbReference type="ARBA" id="ARBA00004496"/>
    </source>
</evidence>
<keyword evidence="8" id="KW-0539">Nucleus</keyword>
<dbReference type="EMBL" id="BDIP01000001">
    <property type="protein sequence ID" value="GIQ79363.1"/>
    <property type="molecule type" value="Genomic_DNA"/>
</dbReference>
<dbReference type="EC" id="2.3.1.257" evidence="4"/>
<evidence type="ECO:0000256" key="11">
    <source>
        <dbReference type="ARBA" id="ARBA00049524"/>
    </source>
</evidence>
<evidence type="ECO:0000256" key="4">
    <source>
        <dbReference type="ARBA" id="ARBA00012950"/>
    </source>
</evidence>
<protein>
    <recommendedName>
        <fullName evidence="5">N-alpha-acetyltransferase 40</fullName>
        <ecNumber evidence="4">2.3.1.257</ecNumber>
    </recommendedName>
</protein>
<dbReference type="Gene3D" id="3.40.630.30">
    <property type="match status" value="1"/>
</dbReference>
<keyword evidence="6" id="KW-0963">Cytoplasm</keyword>
<dbReference type="AlphaFoldDB" id="A0A9K3GE11"/>
<evidence type="ECO:0000256" key="8">
    <source>
        <dbReference type="ARBA" id="ARBA00023242"/>
    </source>
</evidence>
<accession>A0A9K3GE11</accession>
<feature type="compositionally biased region" description="Basic and acidic residues" evidence="12">
    <location>
        <begin position="320"/>
        <end position="333"/>
    </location>
</feature>
<dbReference type="SUPFAM" id="SSF55729">
    <property type="entry name" value="Acyl-CoA N-acyltransferases (Nat)"/>
    <property type="match status" value="1"/>
</dbReference>
<dbReference type="GO" id="GO:0043998">
    <property type="term" value="F:histone H2A acetyltransferase activity"/>
    <property type="evidence" value="ECO:0007669"/>
    <property type="project" value="InterPro"/>
</dbReference>
<reference evidence="14 15" key="1">
    <citation type="journal article" date="2018" name="PLoS ONE">
        <title>The draft genome of Kipferlia bialata reveals reductive genome evolution in fornicate parasites.</title>
        <authorList>
            <person name="Tanifuji G."/>
            <person name="Takabayashi S."/>
            <person name="Kume K."/>
            <person name="Takagi M."/>
            <person name="Nakayama T."/>
            <person name="Kamikawa R."/>
            <person name="Inagaki Y."/>
            <person name="Hashimoto T."/>
        </authorList>
    </citation>
    <scope>NUCLEOTIDE SEQUENCE [LARGE SCALE GENOMIC DNA]</scope>
    <source>
        <strain evidence="14">NY0173</strain>
    </source>
</reference>
<feature type="compositionally biased region" description="Basic and acidic residues" evidence="12">
    <location>
        <begin position="352"/>
        <end position="371"/>
    </location>
</feature>
<dbReference type="GO" id="GO:0005737">
    <property type="term" value="C:cytoplasm"/>
    <property type="evidence" value="ECO:0007669"/>
    <property type="project" value="UniProtKB-SubCell"/>
</dbReference>
<comment type="subcellular location">
    <subcellularLocation>
        <location evidence="2">Cytoplasm</location>
    </subcellularLocation>
    <subcellularLocation>
        <location evidence="1">Nucleus</location>
    </subcellularLocation>
</comment>
<evidence type="ECO:0000256" key="7">
    <source>
        <dbReference type="ARBA" id="ARBA00022679"/>
    </source>
</evidence>
<dbReference type="PROSITE" id="PS51186">
    <property type="entry name" value="GNAT"/>
    <property type="match status" value="1"/>
</dbReference>